<dbReference type="EMBL" id="JXAK01000009">
    <property type="protein sequence ID" value="KIL41457.1"/>
    <property type="molecule type" value="Genomic_DNA"/>
</dbReference>
<dbReference type="Proteomes" id="UP000031967">
    <property type="component" value="Unassembled WGS sequence"/>
</dbReference>
<dbReference type="SUPFAM" id="SSF51197">
    <property type="entry name" value="Clavaminate synthase-like"/>
    <property type="match status" value="1"/>
</dbReference>
<dbReference type="InterPro" id="IPR004375">
    <property type="entry name" value="NanQ/TabA/YiaL"/>
</dbReference>
<organism evidence="1 2">
    <name type="scientific">Gordoniibacillus kamchatkensis</name>
    <dbReference type="NCBI Taxonomy" id="1590651"/>
    <lineage>
        <taxon>Bacteria</taxon>
        <taxon>Bacillati</taxon>
        <taxon>Bacillota</taxon>
        <taxon>Bacilli</taxon>
        <taxon>Bacillales</taxon>
        <taxon>Paenibacillaceae</taxon>
        <taxon>Gordoniibacillus</taxon>
    </lineage>
</organism>
<dbReference type="Gene3D" id="2.60.120.370">
    <property type="entry name" value="YhcH/YjgK/YiaL"/>
    <property type="match status" value="1"/>
</dbReference>
<evidence type="ECO:0008006" key="3">
    <source>
        <dbReference type="Google" id="ProtNLM"/>
    </source>
</evidence>
<accession>A0ABR5AM65</accession>
<dbReference type="PANTHER" id="PTHR34986">
    <property type="entry name" value="EVOLVED BETA-GALACTOSIDASE SUBUNIT BETA"/>
    <property type="match status" value="1"/>
</dbReference>
<keyword evidence="2" id="KW-1185">Reference proteome</keyword>
<protein>
    <recommendedName>
        <fullName evidence="3">YhcH/YjgK/YiaL family protein</fullName>
    </recommendedName>
</protein>
<evidence type="ECO:0000313" key="1">
    <source>
        <dbReference type="EMBL" id="KIL41457.1"/>
    </source>
</evidence>
<dbReference type="RefSeq" id="WP_041046969.1">
    <property type="nucleotide sequence ID" value="NZ_JXAK01000009.1"/>
</dbReference>
<dbReference type="NCBIfam" id="TIGR00022">
    <property type="entry name" value="YhcH/YjgK/YiaL family protein"/>
    <property type="match status" value="1"/>
</dbReference>
<gene>
    <name evidence="1" type="ORF">SD70_07430</name>
</gene>
<proteinExistence type="predicted"/>
<name>A0ABR5AM65_9BACL</name>
<evidence type="ECO:0000313" key="2">
    <source>
        <dbReference type="Proteomes" id="UP000031967"/>
    </source>
</evidence>
<dbReference type="PANTHER" id="PTHR34986:SF1">
    <property type="entry name" value="PROTEIN YIAL"/>
    <property type="match status" value="1"/>
</dbReference>
<comment type="caution">
    <text evidence="1">The sequence shown here is derived from an EMBL/GenBank/DDBJ whole genome shotgun (WGS) entry which is preliminary data.</text>
</comment>
<dbReference type="InterPro" id="IPR037012">
    <property type="entry name" value="NanQ/TabA/YiaL_sf"/>
</dbReference>
<reference evidence="1 2" key="1">
    <citation type="submission" date="2014-12" db="EMBL/GenBank/DDBJ databases">
        <title>Draft genome sequence of Paenibacillus kamchatkensis strain B-2647.</title>
        <authorList>
            <person name="Karlyshev A.V."/>
            <person name="Kudryashova E.B."/>
        </authorList>
    </citation>
    <scope>NUCLEOTIDE SEQUENCE [LARGE SCALE GENOMIC DNA]</scope>
    <source>
        <strain evidence="1 2">VKM B-2647</strain>
    </source>
</reference>
<sequence>MIIDHIKNASLYAAMHSGFASAFDFIANNELAAMQPGKYEINGSDLFLLLQNYCTRPLEQGFWEAHRSYIDIQYMLEGTERMGYAHADHLTVTEDHLDEKDYKVLVGNGDFVTVGKGSFAIFYPDDAHMPCLAVTKPEPVMKAVFKVKIQ</sequence>
<dbReference type="Pfam" id="PF04074">
    <property type="entry name" value="DUF386"/>
    <property type="match status" value="1"/>
</dbReference>